<feature type="compositionally biased region" description="Polar residues" evidence="1">
    <location>
        <begin position="434"/>
        <end position="453"/>
    </location>
</feature>
<dbReference type="AlphaFoldDB" id="A0A9P7GP40"/>
<name>A0A9P7GP40_9AGAR</name>
<evidence type="ECO:0008006" key="4">
    <source>
        <dbReference type="Google" id="ProtNLM"/>
    </source>
</evidence>
<organism evidence="2 3">
    <name type="scientific">Sphagnurus paluster</name>
    <dbReference type="NCBI Taxonomy" id="117069"/>
    <lineage>
        <taxon>Eukaryota</taxon>
        <taxon>Fungi</taxon>
        <taxon>Dikarya</taxon>
        <taxon>Basidiomycota</taxon>
        <taxon>Agaricomycotina</taxon>
        <taxon>Agaricomycetes</taxon>
        <taxon>Agaricomycetidae</taxon>
        <taxon>Agaricales</taxon>
        <taxon>Tricholomatineae</taxon>
        <taxon>Lyophyllaceae</taxon>
        <taxon>Sphagnurus</taxon>
    </lineage>
</organism>
<accession>A0A9P7GP40</accession>
<comment type="caution">
    <text evidence="2">The sequence shown here is derived from an EMBL/GenBank/DDBJ whole genome shotgun (WGS) entry which is preliminary data.</text>
</comment>
<evidence type="ECO:0000256" key="1">
    <source>
        <dbReference type="SAM" id="MobiDB-lite"/>
    </source>
</evidence>
<proteinExistence type="predicted"/>
<dbReference type="Proteomes" id="UP000717328">
    <property type="component" value="Unassembled WGS sequence"/>
</dbReference>
<dbReference type="InterPro" id="IPR032675">
    <property type="entry name" value="LRR_dom_sf"/>
</dbReference>
<evidence type="ECO:0000313" key="3">
    <source>
        <dbReference type="Proteomes" id="UP000717328"/>
    </source>
</evidence>
<sequence length="475" mass="53455">MPTVPVPIQCLPPEILNSIFQRTIPPTFLLDVSLYAGPHSPWFKATKIKKSIILVCRSWYTIGIRFLYEDIVLQRPHQIPAFVRTLDTSSLAQDFGYLVKSINICTYIPPEFSISFNKHLTRIMDNCPRLQQFNFSPPFKWPFTAPNPILSWSITSLSLNDSFPFAIVLRILGAAGGQLRHLGMHAPPSSVVSGTERLCYLPYLLSLQIYFRTWEGFSISFFVDVLCIPRIKHLTLRSVGQFEASFFLPILEKHGPKLCVLQLHTENCMDDVHNTDFEEHTDGQILLDLCPGLEHLVIESTRAMVGLSHPNIQWLDVWIPGDVTPSWRHRSEILAGFRACRGLREIHSVLMHLFDIATLLPPDMVATDLDTFEIAFPGACVRHGVGRLDLARRIDVDSWDVPTYDTDSGAILESDCTSDWVTKSDDGESEDDGAQSSVLSYQDSEASDSNSVKNLKEDEALPQQELESLLVSGNN</sequence>
<protein>
    <recommendedName>
        <fullName evidence="4">F-box domain-containing protein</fullName>
    </recommendedName>
</protein>
<dbReference type="OrthoDB" id="3258555at2759"/>
<evidence type="ECO:0000313" key="2">
    <source>
        <dbReference type="EMBL" id="KAG5653663.1"/>
    </source>
</evidence>
<feature type="region of interest" description="Disordered" evidence="1">
    <location>
        <begin position="422"/>
        <end position="475"/>
    </location>
</feature>
<gene>
    <name evidence="2" type="ORF">H0H81_011623</name>
</gene>
<keyword evidence="3" id="KW-1185">Reference proteome</keyword>
<dbReference type="EMBL" id="JABCKI010000040">
    <property type="protein sequence ID" value="KAG5653663.1"/>
    <property type="molecule type" value="Genomic_DNA"/>
</dbReference>
<reference evidence="2" key="1">
    <citation type="submission" date="2021-02" db="EMBL/GenBank/DDBJ databases">
        <authorList>
            <person name="Nieuwenhuis M."/>
            <person name="Van De Peppel L.J.J."/>
        </authorList>
    </citation>
    <scope>NUCLEOTIDE SEQUENCE</scope>
    <source>
        <strain evidence="2">D49</strain>
    </source>
</reference>
<reference evidence="2" key="2">
    <citation type="submission" date="2021-10" db="EMBL/GenBank/DDBJ databases">
        <title>Phylogenomics reveals ancestral predisposition of the termite-cultivated fungus Termitomyces towards a domesticated lifestyle.</title>
        <authorList>
            <person name="Auxier B."/>
            <person name="Grum-Grzhimaylo A."/>
            <person name="Cardenas M.E."/>
            <person name="Lodge J.D."/>
            <person name="Laessoe T."/>
            <person name="Pedersen O."/>
            <person name="Smith M.E."/>
            <person name="Kuyper T.W."/>
            <person name="Franco-Molano E.A."/>
            <person name="Baroni T.J."/>
            <person name="Aanen D.K."/>
        </authorList>
    </citation>
    <scope>NUCLEOTIDE SEQUENCE</scope>
    <source>
        <strain evidence="2">D49</strain>
    </source>
</reference>
<dbReference type="Gene3D" id="3.80.10.10">
    <property type="entry name" value="Ribonuclease Inhibitor"/>
    <property type="match status" value="1"/>
</dbReference>